<evidence type="ECO:0000313" key="2">
    <source>
        <dbReference type="Proteomes" id="UP001165064"/>
    </source>
</evidence>
<proteinExistence type="predicted"/>
<accession>A0ACB5SVS0</accession>
<name>A0ACB5SVS0_AMBMO</name>
<comment type="caution">
    <text evidence="1">The sequence shown here is derived from an EMBL/GenBank/DDBJ whole genome shotgun (WGS) entry which is preliminary data.</text>
</comment>
<evidence type="ECO:0000313" key="1">
    <source>
        <dbReference type="EMBL" id="GME74409.1"/>
    </source>
</evidence>
<organism evidence="1 2">
    <name type="scientific">Ambrosiozyma monospora</name>
    <name type="common">Yeast</name>
    <name type="synonym">Endomycopsis monosporus</name>
    <dbReference type="NCBI Taxonomy" id="43982"/>
    <lineage>
        <taxon>Eukaryota</taxon>
        <taxon>Fungi</taxon>
        <taxon>Dikarya</taxon>
        <taxon>Ascomycota</taxon>
        <taxon>Saccharomycotina</taxon>
        <taxon>Pichiomycetes</taxon>
        <taxon>Pichiales</taxon>
        <taxon>Pichiaceae</taxon>
        <taxon>Ambrosiozyma</taxon>
    </lineage>
</organism>
<protein>
    <submittedName>
        <fullName evidence="1">Unnamed protein product</fullName>
    </submittedName>
</protein>
<reference evidence="1" key="1">
    <citation type="submission" date="2023-04" db="EMBL/GenBank/DDBJ databases">
        <title>Ambrosiozyma monospora NBRC 10751.</title>
        <authorList>
            <person name="Ichikawa N."/>
            <person name="Sato H."/>
            <person name="Tonouchi N."/>
        </authorList>
    </citation>
    <scope>NUCLEOTIDE SEQUENCE</scope>
    <source>
        <strain evidence="1">NBRC 10751</strain>
    </source>
</reference>
<dbReference type="EMBL" id="BSXS01000922">
    <property type="protein sequence ID" value="GME74409.1"/>
    <property type="molecule type" value="Genomic_DNA"/>
</dbReference>
<sequence length="555" mass="61967">MVVNIAMKQQFKKKFEEIDVSTRYTPETPDVDITKNTDSYFAQALHEKKEDLTTPPEQKPRTLESVLPDYGKYAFIKVPFLFIFNLQIVLVCISSSNLGYSGGLMNGLQGLPYWTDYVGNPQGAVLGAINSGAIFGTFLSFVCTSHLCDYLGRRGAILTADALVIIGVVIETAAQNYAMFLIGGIILGIGGGIGMVAAPTLISEISYPAYRQVMTTCFNTCWFLGGLLGAFIAYGFRNVDSTWSWRGSSLCACIVPVIQMFALIVGLVPESPRWLVAKGHLEKARAILMKYHANNDPVVGGLLVEFELDEIKINIEAEQLANSYSYWDLFKTPANRKRMFLLISLSTFTQMNGNSVITYYLNKVLDSVGITSIDQKMLVNGWIMFFNYVTGVCIALSVSFFRRRTMFITSLGSMLVCFVIWTIICARNKQTNYENDALGRGILAMLFVIQVAYNIGMNAVPYLYFTEIFPFTIRAKGLAVSLFVQQVWLIFDGFVNPVAMDALDWKYYIVYDVLLTFELATVYFTFIETSGKSLEEVADLFGEKPFDLETNVPST</sequence>
<dbReference type="Proteomes" id="UP001165064">
    <property type="component" value="Unassembled WGS sequence"/>
</dbReference>
<keyword evidence="2" id="KW-1185">Reference proteome</keyword>
<gene>
    <name evidence="1" type="ORF">Amon02_000175500</name>
</gene>